<dbReference type="GO" id="GO:0050897">
    <property type="term" value="F:cobalt ion binding"/>
    <property type="evidence" value="ECO:0007669"/>
    <property type="project" value="TreeGrafter"/>
</dbReference>
<evidence type="ECO:0000313" key="10">
    <source>
        <dbReference type="Proteomes" id="UP000229056"/>
    </source>
</evidence>
<feature type="transmembrane region" description="Helical" evidence="8">
    <location>
        <begin position="289"/>
        <end position="307"/>
    </location>
</feature>
<dbReference type="Proteomes" id="UP000229056">
    <property type="component" value="Unassembled WGS sequence"/>
</dbReference>
<dbReference type="Gene3D" id="3.30.460.20">
    <property type="entry name" value="CorA soluble domain-like"/>
    <property type="match status" value="1"/>
</dbReference>
<evidence type="ECO:0000256" key="8">
    <source>
        <dbReference type="SAM" id="Phobius"/>
    </source>
</evidence>
<comment type="subcellular location">
    <subcellularLocation>
        <location evidence="1">Cell membrane</location>
        <topology evidence="1">Multi-pass membrane protein</topology>
    </subcellularLocation>
</comment>
<sequence length="313" mass="36921">MTNNITTIKSSKGSLSWVNIVNAKGKEIDYLKRKYKFKELDLSDSYARQYAQRPKFHQRNDYFFLILQFPYYNKEKREIIAEEIDFFVTKDEVITVHKNNLQPIVSFFNECRKNEFISDQYLGGDNASLLYEIIIRLQFYTYPILDHISVDIQNIEKKIFAGEERQMVTEILYIKRNILNMRKIMEAHKNVMQKIIKENIKFFPMQKQLAYYDHIIEHSKDIWGIMEGQKDMIEALENTNTTLVSFKLNDIMKLLTIFSVIVFPLTLLAAIFGMNTVNGMPFIDTPNGFWAIIAIMLVGSFGMFIFFKKKKLL</sequence>
<dbReference type="Pfam" id="PF01544">
    <property type="entry name" value="CorA"/>
    <property type="match status" value="1"/>
</dbReference>
<dbReference type="GO" id="GO:0015087">
    <property type="term" value="F:cobalt ion transmembrane transporter activity"/>
    <property type="evidence" value="ECO:0007669"/>
    <property type="project" value="TreeGrafter"/>
</dbReference>
<dbReference type="InterPro" id="IPR002523">
    <property type="entry name" value="MgTranspt_CorA/ZnTranspt_ZntB"/>
</dbReference>
<dbReference type="EMBL" id="PEZY01000012">
    <property type="protein sequence ID" value="PIS06066.1"/>
    <property type="molecule type" value="Genomic_DNA"/>
</dbReference>
<gene>
    <name evidence="9" type="ORF">COT80_04865</name>
</gene>
<reference evidence="10" key="1">
    <citation type="submission" date="2017-09" db="EMBL/GenBank/DDBJ databases">
        <title>Depth-based differentiation of microbial function through sediment-hosted aquifers and enrichment of novel symbionts in the deep terrestrial subsurface.</title>
        <authorList>
            <person name="Probst A.J."/>
            <person name="Ladd B."/>
            <person name="Jarett J.K."/>
            <person name="Geller-Mcgrath D.E."/>
            <person name="Sieber C.M.K."/>
            <person name="Emerson J.B."/>
            <person name="Anantharaman K."/>
            <person name="Thomas B.C."/>
            <person name="Malmstrom R."/>
            <person name="Stieglmeier M."/>
            <person name="Klingl A."/>
            <person name="Woyke T."/>
            <person name="Ryan C.M."/>
            <person name="Banfield J.F."/>
        </authorList>
    </citation>
    <scope>NUCLEOTIDE SEQUENCE [LARGE SCALE GENOMIC DNA]</scope>
</reference>
<evidence type="ECO:0000256" key="5">
    <source>
        <dbReference type="ARBA" id="ARBA00022692"/>
    </source>
</evidence>
<keyword evidence="7 8" id="KW-0472">Membrane</keyword>
<comment type="similarity">
    <text evidence="2">Belongs to the CorA metal ion transporter (MIT) (TC 1.A.35) family.</text>
</comment>
<keyword evidence="6 8" id="KW-1133">Transmembrane helix</keyword>
<dbReference type="GO" id="GO:0000287">
    <property type="term" value="F:magnesium ion binding"/>
    <property type="evidence" value="ECO:0007669"/>
    <property type="project" value="TreeGrafter"/>
</dbReference>
<keyword evidence="5 8" id="KW-0812">Transmembrane</keyword>
<evidence type="ECO:0000256" key="1">
    <source>
        <dbReference type="ARBA" id="ARBA00004651"/>
    </source>
</evidence>
<dbReference type="PANTHER" id="PTHR46494">
    <property type="entry name" value="CORA FAMILY METAL ION TRANSPORTER (EUROFUNG)"/>
    <property type="match status" value="1"/>
</dbReference>
<evidence type="ECO:0000256" key="6">
    <source>
        <dbReference type="ARBA" id="ARBA00022989"/>
    </source>
</evidence>
<evidence type="ECO:0008006" key="11">
    <source>
        <dbReference type="Google" id="ProtNLM"/>
    </source>
</evidence>
<dbReference type="PANTHER" id="PTHR46494:SF1">
    <property type="entry name" value="CORA FAMILY METAL ION TRANSPORTER (EUROFUNG)"/>
    <property type="match status" value="1"/>
</dbReference>
<name>A0A2H0W3Y3_9BACT</name>
<dbReference type="SUPFAM" id="SSF144083">
    <property type="entry name" value="Magnesium transport protein CorA, transmembrane region"/>
    <property type="match status" value="1"/>
</dbReference>
<feature type="transmembrane region" description="Helical" evidence="8">
    <location>
        <begin position="254"/>
        <end position="277"/>
    </location>
</feature>
<dbReference type="CDD" id="cd12822">
    <property type="entry name" value="TmCorA-like"/>
    <property type="match status" value="1"/>
</dbReference>
<evidence type="ECO:0000256" key="2">
    <source>
        <dbReference type="ARBA" id="ARBA00009765"/>
    </source>
</evidence>
<dbReference type="GO" id="GO:0015095">
    <property type="term" value="F:magnesium ion transmembrane transporter activity"/>
    <property type="evidence" value="ECO:0007669"/>
    <property type="project" value="TreeGrafter"/>
</dbReference>
<evidence type="ECO:0000256" key="4">
    <source>
        <dbReference type="ARBA" id="ARBA00022475"/>
    </source>
</evidence>
<dbReference type="InterPro" id="IPR045863">
    <property type="entry name" value="CorA_TM1_TM2"/>
</dbReference>
<comment type="caution">
    <text evidence="9">The sequence shown here is derived from an EMBL/GenBank/DDBJ whole genome shotgun (WGS) entry which is preliminary data.</text>
</comment>
<dbReference type="SUPFAM" id="SSF143865">
    <property type="entry name" value="CorA soluble domain-like"/>
    <property type="match status" value="1"/>
</dbReference>
<keyword evidence="4" id="KW-1003">Cell membrane</keyword>
<dbReference type="InterPro" id="IPR045861">
    <property type="entry name" value="CorA_cytoplasmic_dom"/>
</dbReference>
<dbReference type="AlphaFoldDB" id="A0A2H0W3Y3"/>
<accession>A0A2H0W3Y3</accession>
<protein>
    <recommendedName>
        <fullName evidence="11">Magnesium transport protein CorA</fullName>
    </recommendedName>
</protein>
<proteinExistence type="inferred from homology"/>
<evidence type="ECO:0000256" key="3">
    <source>
        <dbReference type="ARBA" id="ARBA00022448"/>
    </source>
</evidence>
<organism evidence="9 10">
    <name type="scientific">Candidatus Buchananbacteria bacterium CG10_big_fil_rev_8_21_14_0_10_33_19</name>
    <dbReference type="NCBI Taxonomy" id="1974525"/>
    <lineage>
        <taxon>Bacteria</taxon>
        <taxon>Candidatus Buchananiibacteriota</taxon>
    </lineage>
</organism>
<evidence type="ECO:0000256" key="7">
    <source>
        <dbReference type="ARBA" id="ARBA00023136"/>
    </source>
</evidence>
<dbReference type="GO" id="GO:0005886">
    <property type="term" value="C:plasma membrane"/>
    <property type="evidence" value="ECO:0007669"/>
    <property type="project" value="UniProtKB-SubCell"/>
</dbReference>
<dbReference type="Gene3D" id="1.20.58.340">
    <property type="entry name" value="Magnesium transport protein CorA, transmembrane region"/>
    <property type="match status" value="2"/>
</dbReference>
<evidence type="ECO:0000313" key="9">
    <source>
        <dbReference type="EMBL" id="PIS06066.1"/>
    </source>
</evidence>
<keyword evidence="3" id="KW-0813">Transport</keyword>